<dbReference type="PANTHER" id="PTHR43711">
    <property type="entry name" value="TWO-COMPONENT HISTIDINE KINASE"/>
    <property type="match status" value="1"/>
</dbReference>
<dbReference type="PRINTS" id="PR00344">
    <property type="entry name" value="BCTRLSENSOR"/>
</dbReference>
<keyword evidence="4" id="KW-0808">Transferase</keyword>
<feature type="domain" description="Histidine kinase" evidence="8">
    <location>
        <begin position="334"/>
        <end position="582"/>
    </location>
</feature>
<gene>
    <name evidence="9" type="ORF">A2538_05160</name>
</gene>
<evidence type="ECO:0000256" key="1">
    <source>
        <dbReference type="ARBA" id="ARBA00000085"/>
    </source>
</evidence>
<organism evidence="9 10">
    <name type="scientific">Candidatus Magasanikbacteria bacterium RIFOXYD2_FULL_41_14</name>
    <dbReference type="NCBI Taxonomy" id="1798709"/>
    <lineage>
        <taxon>Bacteria</taxon>
        <taxon>Candidatus Magasanikiibacteriota</taxon>
    </lineage>
</organism>
<dbReference type="InterPro" id="IPR029016">
    <property type="entry name" value="GAF-like_dom_sf"/>
</dbReference>
<dbReference type="EC" id="2.7.13.3" evidence="2"/>
<evidence type="ECO:0000256" key="7">
    <source>
        <dbReference type="SAM" id="Phobius"/>
    </source>
</evidence>
<keyword evidence="7" id="KW-1133">Transmembrane helix</keyword>
<reference evidence="9 10" key="1">
    <citation type="journal article" date="2016" name="Nat. Commun.">
        <title>Thousands of microbial genomes shed light on interconnected biogeochemical processes in an aquifer system.</title>
        <authorList>
            <person name="Anantharaman K."/>
            <person name="Brown C.T."/>
            <person name="Hug L.A."/>
            <person name="Sharon I."/>
            <person name="Castelle C.J."/>
            <person name="Probst A.J."/>
            <person name="Thomas B.C."/>
            <person name="Singh A."/>
            <person name="Wilkins M.J."/>
            <person name="Karaoz U."/>
            <person name="Brodie E.L."/>
            <person name="Williams K.H."/>
            <person name="Hubbard S.S."/>
            <person name="Banfield J.F."/>
        </authorList>
    </citation>
    <scope>NUCLEOTIDE SEQUENCE [LARGE SCALE GENOMIC DNA]</scope>
</reference>
<comment type="caution">
    <text evidence="9">The sequence shown here is derived from an EMBL/GenBank/DDBJ whole genome shotgun (WGS) entry which is preliminary data.</text>
</comment>
<proteinExistence type="predicted"/>
<dbReference type="InterPro" id="IPR036890">
    <property type="entry name" value="HATPase_C_sf"/>
</dbReference>
<dbReference type="CDD" id="cd00130">
    <property type="entry name" value="PAS"/>
    <property type="match status" value="1"/>
</dbReference>
<dbReference type="InterPro" id="IPR005467">
    <property type="entry name" value="His_kinase_dom"/>
</dbReference>
<feature type="transmembrane region" description="Helical" evidence="7">
    <location>
        <begin position="6"/>
        <end position="24"/>
    </location>
</feature>
<keyword evidence="7" id="KW-0812">Transmembrane</keyword>
<evidence type="ECO:0000259" key="8">
    <source>
        <dbReference type="PROSITE" id="PS50109"/>
    </source>
</evidence>
<dbReference type="SUPFAM" id="SSF55785">
    <property type="entry name" value="PYP-like sensor domain (PAS domain)"/>
    <property type="match status" value="1"/>
</dbReference>
<dbReference type="InterPro" id="IPR004358">
    <property type="entry name" value="Sig_transdc_His_kin-like_C"/>
</dbReference>
<dbReference type="STRING" id="1798709.A2538_05160"/>
<evidence type="ECO:0000313" key="10">
    <source>
        <dbReference type="Proteomes" id="UP000178254"/>
    </source>
</evidence>
<keyword evidence="5" id="KW-0418">Kinase</keyword>
<name>A0A1F6PFV8_9BACT</name>
<keyword evidence="6" id="KW-0902">Two-component regulatory system</keyword>
<evidence type="ECO:0000256" key="3">
    <source>
        <dbReference type="ARBA" id="ARBA00022553"/>
    </source>
</evidence>
<sequence>MDILVIVISLVAILCFGIGLFLFIQTKQLKKTFTKKEQEMGRRMYELAILKELGDRIGYSLNVQNIVDIITGSLHQFIEYDVVSYMLLQPEKIIFKVQLEESVSRKFIDDVKNRMMNSLSALLNQEFKNDQIDEVLVGAIVVDEVEEPVRSFFNIPLVIAGNVVGVLTVADTKVGLYKEEETTILYKITQQASQAVTRLQEVIKTEQGKLNAMVESMTEGVVMTDKDYRVVVANPAVRKTIGIEDKKDITIFDFIDHLEGKFDIRGKLEESVKLDKMLITEEVPLHERYYQIFVSPVKSSLGIKGEEIIGAVVIFHDITHEKELTKMRKNFTSMMVHELRSPLDGIKKMVTVLEKGDIVKDKQTQKEYYGLIHQNSSNMLDLVNDLLDVAKLESGKFQVRPVPNDLRKLITESEQFFQSSAKVATIMLDSVIDKQIPTEIQFDYSRIGQVLNNLISNAIKFTFAGGKVTIGVFLHKKGGEIKKEANGACIAWAPTNNIAELENLPDCIIIPIIDTGRGIAADKISTLFNKFTQIDPVLEFTGMKGTGLGLVIAKGIVESHHGVIGVFSKEGAGSTFYFTIPI</sequence>
<dbReference type="InterPro" id="IPR000014">
    <property type="entry name" value="PAS"/>
</dbReference>
<evidence type="ECO:0000256" key="4">
    <source>
        <dbReference type="ARBA" id="ARBA00022679"/>
    </source>
</evidence>
<evidence type="ECO:0000256" key="2">
    <source>
        <dbReference type="ARBA" id="ARBA00012438"/>
    </source>
</evidence>
<evidence type="ECO:0000313" key="9">
    <source>
        <dbReference type="EMBL" id="OGH95041.1"/>
    </source>
</evidence>
<dbReference type="AlphaFoldDB" id="A0A1F6PFV8"/>
<dbReference type="InterPro" id="IPR036097">
    <property type="entry name" value="HisK_dim/P_sf"/>
</dbReference>
<keyword evidence="3" id="KW-0597">Phosphoprotein</keyword>
<protein>
    <recommendedName>
        <fullName evidence="2">histidine kinase</fullName>
        <ecNumber evidence="2">2.7.13.3</ecNumber>
    </recommendedName>
</protein>
<dbReference type="InterPro" id="IPR035965">
    <property type="entry name" value="PAS-like_dom_sf"/>
</dbReference>
<dbReference type="Pfam" id="PF02518">
    <property type="entry name" value="HATPase_c"/>
    <property type="match status" value="1"/>
</dbReference>
<dbReference type="InterPro" id="IPR050736">
    <property type="entry name" value="Sensor_HK_Regulatory"/>
</dbReference>
<comment type="catalytic activity">
    <reaction evidence="1">
        <text>ATP + protein L-histidine = ADP + protein N-phospho-L-histidine.</text>
        <dbReference type="EC" id="2.7.13.3"/>
    </reaction>
</comment>
<dbReference type="PANTHER" id="PTHR43711:SF1">
    <property type="entry name" value="HISTIDINE KINASE 1"/>
    <property type="match status" value="1"/>
</dbReference>
<dbReference type="Gene3D" id="3.30.450.20">
    <property type="entry name" value="PAS domain"/>
    <property type="match status" value="1"/>
</dbReference>
<dbReference type="Proteomes" id="UP000178254">
    <property type="component" value="Unassembled WGS sequence"/>
</dbReference>
<dbReference type="SMART" id="SM00387">
    <property type="entry name" value="HATPase_c"/>
    <property type="match status" value="1"/>
</dbReference>
<dbReference type="Gene3D" id="3.30.565.10">
    <property type="entry name" value="Histidine kinase-like ATPase, C-terminal domain"/>
    <property type="match status" value="1"/>
</dbReference>
<accession>A0A1F6PFV8</accession>
<dbReference type="PROSITE" id="PS50109">
    <property type="entry name" value="HIS_KIN"/>
    <property type="match status" value="1"/>
</dbReference>
<dbReference type="SUPFAM" id="SSF55781">
    <property type="entry name" value="GAF domain-like"/>
    <property type="match status" value="1"/>
</dbReference>
<dbReference type="Pfam" id="PF13188">
    <property type="entry name" value="PAS_8"/>
    <property type="match status" value="1"/>
</dbReference>
<keyword evidence="7" id="KW-0472">Membrane</keyword>
<dbReference type="CDD" id="cd00082">
    <property type="entry name" value="HisKA"/>
    <property type="match status" value="1"/>
</dbReference>
<evidence type="ECO:0000256" key="6">
    <source>
        <dbReference type="ARBA" id="ARBA00023012"/>
    </source>
</evidence>
<dbReference type="Pfam" id="PF00512">
    <property type="entry name" value="HisKA"/>
    <property type="match status" value="1"/>
</dbReference>
<dbReference type="InterPro" id="IPR003661">
    <property type="entry name" value="HisK_dim/P_dom"/>
</dbReference>
<dbReference type="SUPFAM" id="SSF55874">
    <property type="entry name" value="ATPase domain of HSP90 chaperone/DNA topoisomerase II/histidine kinase"/>
    <property type="match status" value="1"/>
</dbReference>
<dbReference type="InterPro" id="IPR003594">
    <property type="entry name" value="HATPase_dom"/>
</dbReference>
<dbReference type="SMART" id="SM00388">
    <property type="entry name" value="HisKA"/>
    <property type="match status" value="1"/>
</dbReference>
<dbReference type="EMBL" id="MFRE01000005">
    <property type="protein sequence ID" value="OGH95041.1"/>
    <property type="molecule type" value="Genomic_DNA"/>
</dbReference>
<dbReference type="Gene3D" id="1.10.287.130">
    <property type="match status" value="1"/>
</dbReference>
<dbReference type="Gene3D" id="3.30.450.40">
    <property type="match status" value="1"/>
</dbReference>
<dbReference type="GO" id="GO:0000155">
    <property type="term" value="F:phosphorelay sensor kinase activity"/>
    <property type="evidence" value="ECO:0007669"/>
    <property type="project" value="InterPro"/>
</dbReference>
<dbReference type="SUPFAM" id="SSF47384">
    <property type="entry name" value="Homodimeric domain of signal transducing histidine kinase"/>
    <property type="match status" value="1"/>
</dbReference>
<evidence type="ECO:0000256" key="5">
    <source>
        <dbReference type="ARBA" id="ARBA00022777"/>
    </source>
</evidence>